<feature type="region of interest" description="Disordered" evidence="3">
    <location>
        <begin position="229"/>
        <end position="281"/>
    </location>
</feature>
<protein>
    <recommendedName>
        <fullName evidence="7">Cuticle protein</fullName>
    </recommendedName>
</protein>
<dbReference type="GO" id="GO:0042302">
    <property type="term" value="F:structural constituent of cuticle"/>
    <property type="evidence" value="ECO:0007669"/>
    <property type="project" value="UniProtKB-UniRule"/>
</dbReference>
<keyword evidence="6" id="KW-1185">Reference proteome</keyword>
<evidence type="ECO:0000256" key="3">
    <source>
        <dbReference type="SAM" id="MobiDB-lite"/>
    </source>
</evidence>
<reference evidence="5 6" key="1">
    <citation type="submission" date="2024-05" db="EMBL/GenBank/DDBJ databases">
        <authorList>
            <person name="Wallberg A."/>
        </authorList>
    </citation>
    <scope>NUCLEOTIDE SEQUENCE [LARGE SCALE GENOMIC DNA]</scope>
</reference>
<feature type="region of interest" description="Disordered" evidence="3">
    <location>
        <begin position="116"/>
        <end position="193"/>
    </location>
</feature>
<dbReference type="InterPro" id="IPR031311">
    <property type="entry name" value="CHIT_BIND_RR_consensus"/>
</dbReference>
<gene>
    <name evidence="5" type="ORF">MNOR_LOCUS31127</name>
</gene>
<keyword evidence="4" id="KW-0732">Signal</keyword>
<evidence type="ECO:0008006" key="7">
    <source>
        <dbReference type="Google" id="ProtNLM"/>
    </source>
</evidence>
<proteinExistence type="predicted"/>
<dbReference type="GO" id="GO:0005615">
    <property type="term" value="C:extracellular space"/>
    <property type="evidence" value="ECO:0007669"/>
    <property type="project" value="TreeGrafter"/>
</dbReference>
<evidence type="ECO:0000256" key="1">
    <source>
        <dbReference type="ARBA" id="ARBA00022460"/>
    </source>
</evidence>
<feature type="signal peptide" evidence="4">
    <location>
        <begin position="1"/>
        <end position="25"/>
    </location>
</feature>
<dbReference type="PROSITE" id="PS00233">
    <property type="entry name" value="CHIT_BIND_RR_1"/>
    <property type="match status" value="1"/>
</dbReference>
<evidence type="ECO:0000256" key="4">
    <source>
        <dbReference type="SAM" id="SignalP"/>
    </source>
</evidence>
<sequence length="397" mass="43654">QVIDMSVRGLFVLLALAVVIIVARPRRDPPHYNAALPPAQYPAESSYAHTTVKQGGKPYSYAYEVYDEYHGTDFGANENSDGNQVQGSYNVVLPDGRKQTVKYTANHYKGYEAEVEFEGEPQHPPPVPYLHPSLHGQAPAPTPYKPPSTPAPTPYKPPSSPAPAPTPYKPPSSPLTYNLLPPPKTSIYKGPPLTSFDTVEKTVQAVQNIESEKTVANQGEPLLNVISGENEDSTANGGKVVSDEDLVPNEDLEENEGPVVNDEPVINKDYTSNDDSVLNNEPELNKNITIGEPVINIDIGESEETEENEQFIINKQLVRNKTLESINNISEETVLDDHSSIDESQLIDNELADIELLKIQEAEITDGVAEDTDYIDIDISDELELTTYEPPEYSTIS</sequence>
<dbReference type="EMBL" id="CAXKWB010039405">
    <property type="protein sequence ID" value="CAL4153051.1"/>
    <property type="molecule type" value="Genomic_DNA"/>
</dbReference>
<dbReference type="Proteomes" id="UP001497623">
    <property type="component" value="Unassembled WGS sequence"/>
</dbReference>
<dbReference type="PANTHER" id="PTHR12236:SF79">
    <property type="entry name" value="CUTICULAR PROTEIN 50CB-RELATED"/>
    <property type="match status" value="1"/>
</dbReference>
<organism evidence="5 6">
    <name type="scientific">Meganyctiphanes norvegica</name>
    <name type="common">Northern krill</name>
    <name type="synonym">Thysanopoda norvegica</name>
    <dbReference type="NCBI Taxonomy" id="48144"/>
    <lineage>
        <taxon>Eukaryota</taxon>
        <taxon>Metazoa</taxon>
        <taxon>Ecdysozoa</taxon>
        <taxon>Arthropoda</taxon>
        <taxon>Crustacea</taxon>
        <taxon>Multicrustacea</taxon>
        <taxon>Malacostraca</taxon>
        <taxon>Eumalacostraca</taxon>
        <taxon>Eucarida</taxon>
        <taxon>Euphausiacea</taxon>
        <taxon>Euphausiidae</taxon>
        <taxon>Meganyctiphanes</taxon>
    </lineage>
</organism>
<dbReference type="PANTHER" id="PTHR12236">
    <property type="entry name" value="STRUCTURAL CONTITUENT OF CUTICLE"/>
    <property type="match status" value="1"/>
</dbReference>
<dbReference type="Pfam" id="PF00379">
    <property type="entry name" value="Chitin_bind_4"/>
    <property type="match status" value="1"/>
</dbReference>
<feature type="compositionally biased region" description="Low complexity" evidence="3">
    <location>
        <begin position="130"/>
        <end position="139"/>
    </location>
</feature>
<feature type="compositionally biased region" description="Acidic residues" evidence="3">
    <location>
        <begin position="243"/>
        <end position="256"/>
    </location>
</feature>
<keyword evidence="1 2" id="KW-0193">Cuticle</keyword>
<comment type="caution">
    <text evidence="5">The sequence shown here is derived from an EMBL/GenBank/DDBJ whole genome shotgun (WGS) entry which is preliminary data.</text>
</comment>
<dbReference type="InterPro" id="IPR051217">
    <property type="entry name" value="Insect_Cuticle_Struc_Prot"/>
</dbReference>
<evidence type="ECO:0000313" key="6">
    <source>
        <dbReference type="Proteomes" id="UP001497623"/>
    </source>
</evidence>
<name>A0AAV2RZD0_MEGNR</name>
<accession>A0AAV2RZD0</accession>
<feature type="non-terminal residue" evidence="5">
    <location>
        <position position="1"/>
    </location>
</feature>
<feature type="chain" id="PRO_5043449863" description="Cuticle protein" evidence="4">
    <location>
        <begin position="26"/>
        <end position="397"/>
    </location>
</feature>
<dbReference type="InterPro" id="IPR000618">
    <property type="entry name" value="Insect_cuticle"/>
</dbReference>
<feature type="compositionally biased region" description="Pro residues" evidence="3">
    <location>
        <begin position="140"/>
        <end position="173"/>
    </location>
</feature>
<feature type="compositionally biased region" description="Polar residues" evidence="3">
    <location>
        <begin position="269"/>
        <end position="279"/>
    </location>
</feature>
<dbReference type="PROSITE" id="PS51155">
    <property type="entry name" value="CHIT_BIND_RR_2"/>
    <property type="match status" value="1"/>
</dbReference>
<dbReference type="GO" id="GO:0031012">
    <property type="term" value="C:extracellular matrix"/>
    <property type="evidence" value="ECO:0007669"/>
    <property type="project" value="TreeGrafter"/>
</dbReference>
<dbReference type="PRINTS" id="PR00947">
    <property type="entry name" value="CUTICLE"/>
</dbReference>
<evidence type="ECO:0000256" key="2">
    <source>
        <dbReference type="PROSITE-ProRule" id="PRU00497"/>
    </source>
</evidence>
<dbReference type="AlphaFoldDB" id="A0AAV2RZD0"/>
<evidence type="ECO:0000313" key="5">
    <source>
        <dbReference type="EMBL" id="CAL4153051.1"/>
    </source>
</evidence>